<evidence type="ECO:0000313" key="1">
    <source>
        <dbReference type="EMBL" id="KFO23490.1"/>
    </source>
</evidence>
<gene>
    <name evidence="1" type="ORF">H920_15062</name>
</gene>
<reference evidence="1 2" key="1">
    <citation type="submission" date="2013-11" db="EMBL/GenBank/DDBJ databases">
        <title>The Damaraland mole rat (Fukomys damarensis) genome and evolution of African mole rats.</title>
        <authorList>
            <person name="Gladyshev V.N."/>
            <person name="Fang X."/>
        </authorList>
    </citation>
    <scope>NUCLEOTIDE SEQUENCE [LARGE SCALE GENOMIC DNA]</scope>
    <source>
        <tissue evidence="1">Liver</tissue>
    </source>
</reference>
<organism evidence="1 2">
    <name type="scientific">Fukomys damarensis</name>
    <name type="common">Damaraland mole rat</name>
    <name type="synonym">Cryptomys damarensis</name>
    <dbReference type="NCBI Taxonomy" id="885580"/>
    <lineage>
        <taxon>Eukaryota</taxon>
        <taxon>Metazoa</taxon>
        <taxon>Chordata</taxon>
        <taxon>Craniata</taxon>
        <taxon>Vertebrata</taxon>
        <taxon>Euteleostomi</taxon>
        <taxon>Mammalia</taxon>
        <taxon>Eutheria</taxon>
        <taxon>Euarchontoglires</taxon>
        <taxon>Glires</taxon>
        <taxon>Rodentia</taxon>
        <taxon>Hystricomorpha</taxon>
        <taxon>Bathyergidae</taxon>
        <taxon>Fukomys</taxon>
    </lineage>
</organism>
<proteinExistence type="predicted"/>
<protein>
    <submittedName>
        <fullName evidence="1">Uncharacterized protein</fullName>
    </submittedName>
</protein>
<evidence type="ECO:0000313" key="2">
    <source>
        <dbReference type="Proteomes" id="UP000028990"/>
    </source>
</evidence>
<dbReference type="AlphaFoldDB" id="A0A091CZZ3"/>
<sequence length="174" mass="18653">MFSAGPVCFLTVSNTEEQQHSSLFLGDLGVEQRPKEGMGCPRGQEEDAVTYTGSGTEHGVKVGISAHVLSDMPRVRMKSKCIPPHIPGTQHISIPRNYNKGASEGILPLGDTELKTETTEINKTQSMSSGDSVEEAGDYLVVLLGTGDYGPHKGSENYSLGLMKTVTRGAHEFS</sequence>
<accession>A0A091CZZ3</accession>
<name>A0A091CZZ3_FUKDA</name>
<dbReference type="Proteomes" id="UP000028990">
    <property type="component" value="Unassembled WGS sequence"/>
</dbReference>
<keyword evidence="2" id="KW-1185">Reference proteome</keyword>
<dbReference type="EMBL" id="KN123762">
    <property type="protein sequence ID" value="KFO23490.1"/>
    <property type="molecule type" value="Genomic_DNA"/>
</dbReference>